<evidence type="ECO:0000313" key="3">
    <source>
        <dbReference type="Proteomes" id="UP001224516"/>
    </source>
</evidence>
<comment type="caution">
    <text evidence="2">The sequence shown here is derived from an EMBL/GenBank/DDBJ whole genome shotgun (WGS) entry which is preliminary data.</text>
</comment>
<dbReference type="RefSeq" id="WP_307911685.1">
    <property type="nucleotide sequence ID" value="NZ_JAVFJF020000026.1"/>
</dbReference>
<feature type="transmembrane region" description="Helical" evidence="1">
    <location>
        <begin position="12"/>
        <end position="31"/>
    </location>
</feature>
<gene>
    <name evidence="2" type="ORF">QCL97_013215</name>
</gene>
<proteinExistence type="predicted"/>
<reference evidence="2 3" key="1">
    <citation type="submission" date="2023-12" db="EMBL/GenBank/DDBJ databases">
        <title>Evaluation and characterization of a potential secondary metabolite violacein from indigenous Chromobacterium amazonense SAM215.</title>
        <authorList>
            <person name="Tarafdar M.R."/>
            <person name="Abedin S.M."/>
            <person name="Atiqua A."/>
            <person name="Saha A."/>
            <person name="Khan S.N."/>
        </authorList>
    </citation>
    <scope>NUCLEOTIDE SEQUENCE [LARGE SCALE GENOMIC DNA]</scope>
    <source>
        <strain evidence="2 3">SAM215</strain>
    </source>
</reference>
<dbReference type="Proteomes" id="UP001224516">
    <property type="component" value="Unassembled WGS sequence"/>
</dbReference>
<sequence length="147" mass="16490">MTSIFPQWIQDLNTGVSFIGFGITIYVLIEVRSIKNSFLRKARLPEVIRDLSKAGSALSSTLSGGVSQRNESHCQIKIAASLIKSTIRILPKEEKEEIVRVYSKLATAASDINYPRLSNEDALWDLYSDIQSAISSMKQLVKNLKWE</sequence>
<accession>A0ABU8V3E1</accession>
<keyword evidence="1" id="KW-1133">Transmembrane helix</keyword>
<dbReference type="EMBL" id="JAVFJF020000026">
    <property type="protein sequence ID" value="MEJ8675690.1"/>
    <property type="molecule type" value="Genomic_DNA"/>
</dbReference>
<evidence type="ECO:0000313" key="2">
    <source>
        <dbReference type="EMBL" id="MEJ8675690.1"/>
    </source>
</evidence>
<keyword evidence="1" id="KW-0472">Membrane</keyword>
<evidence type="ECO:0008006" key="4">
    <source>
        <dbReference type="Google" id="ProtNLM"/>
    </source>
</evidence>
<organism evidence="2 3">
    <name type="scientific">Chromobacterium amazonense</name>
    <dbReference type="NCBI Taxonomy" id="1382803"/>
    <lineage>
        <taxon>Bacteria</taxon>
        <taxon>Pseudomonadati</taxon>
        <taxon>Pseudomonadota</taxon>
        <taxon>Betaproteobacteria</taxon>
        <taxon>Neisseriales</taxon>
        <taxon>Chromobacteriaceae</taxon>
        <taxon>Chromobacterium</taxon>
    </lineage>
</organism>
<protein>
    <recommendedName>
        <fullName evidence="4">DUF4145 domain-containing protein</fullName>
    </recommendedName>
</protein>
<name>A0ABU8V3E1_9NEIS</name>
<keyword evidence="3" id="KW-1185">Reference proteome</keyword>
<evidence type="ECO:0000256" key="1">
    <source>
        <dbReference type="SAM" id="Phobius"/>
    </source>
</evidence>
<keyword evidence="1" id="KW-0812">Transmembrane</keyword>